<name>A0A3Q1HM98_ANATE</name>
<dbReference type="InterPro" id="IPR010716">
    <property type="entry name" value="RECQ5"/>
</dbReference>
<dbReference type="PANTHER" id="PTHR13710:SF152">
    <property type="entry name" value="ATP-DEPENDENT DNA HELICASE Q5"/>
    <property type="match status" value="1"/>
</dbReference>
<dbReference type="SUPFAM" id="SSF52540">
    <property type="entry name" value="P-loop containing nucleoside triphosphate hydrolases"/>
    <property type="match status" value="1"/>
</dbReference>
<evidence type="ECO:0000256" key="19">
    <source>
        <dbReference type="ARBA" id="ARBA00034617"/>
    </source>
</evidence>
<keyword evidence="11" id="KW-0347">Helicase</keyword>
<dbReference type="PANTHER" id="PTHR13710">
    <property type="entry name" value="DNA HELICASE RECQ FAMILY MEMBER"/>
    <property type="match status" value="1"/>
</dbReference>
<feature type="region of interest" description="Disordered" evidence="26">
    <location>
        <begin position="502"/>
        <end position="527"/>
    </location>
</feature>
<comment type="catalytic activity">
    <reaction evidence="21">
        <text>ATP + H2O = ADP + phosphate + H(+)</text>
        <dbReference type="Rhea" id="RHEA:13065"/>
        <dbReference type="ChEBI" id="CHEBI:15377"/>
        <dbReference type="ChEBI" id="CHEBI:15378"/>
        <dbReference type="ChEBI" id="CHEBI:30616"/>
        <dbReference type="ChEBI" id="CHEBI:43474"/>
        <dbReference type="ChEBI" id="CHEBI:456216"/>
    </reaction>
</comment>
<evidence type="ECO:0000256" key="13">
    <source>
        <dbReference type="ARBA" id="ARBA00022840"/>
    </source>
</evidence>
<dbReference type="Gene3D" id="3.40.50.300">
    <property type="entry name" value="P-loop containing nucleotide triphosphate hydrolases"/>
    <property type="match status" value="2"/>
</dbReference>
<sequence>MTTSLKQALKTHFGFDNFRSKLQEDVVKAVIRGDRDVFVCMPTGAGKSLCYQLPAVLAEGITLVISPLIALIQDQVDHLKDLNIPACSINSKLPAGERRLILADLGSSSPKLKLLYITPEMVASPSFQPCLTDLCSRGLLSYLAVDEAHCVSQWGHDFRPDYLKLGELRARLPGVPCLALTATAPKNVQEDIVTSLRLRLPLTFVTPVFRNNLHYDVIFRELLPNPYVHLHAFIKKALALGSGSNAQGCGIVYCRTREGCETVAFQLTKLGVVAKPYHAGLKAGDRTEVQNEWMQGKVLVIVATISFGMGVDKANVRFVAHWNLAKSLASYYQESGRAGRDGLPSSCRTYYSPRDKEQMNFLIRQEVTRRQEKRGSAKETDKTAITDFEAMVSFCEQEGCRHATISKFFGDKKPNCAGACDYCCNPKAVRAQLERAATLSTKTQAAQSNEPKGPFGFQSGVYGGGKKGYGFERYDEGEDGSGEDDPTKRKKEFSDLFKQQMHLRKGTDGQREEFVPPDDECPLREASSQRIPRLSVKAREHCLHLLQEALHGHQGAEDEFNCDTLSLAVDIEHEVFKNSKSSNLYKAAVLKKVAEMKKIAPASAGGEREDGCSDARDTGSQHKEEASSSSTVTEEPQGFTSASEIYSLKRKRVGAGQRGSSNPFLTAKDLLLDKGIGSGGFYSDGTGGSGGLSKEAKKERRKETDTDTSSAATSSIRARANAVAASLNSPTKGGRAMSKKQQKLAEAAKTSRNIFQYFAKKQTETEKSQDVVETSEEVDATLSDAATVTPQENISEERPQHSPVSPDAVESSPVESDTQDVIAVESSPVESDTQDVIVEEHKTEVIIIPDEEMEDETPKEEMLGLVCDQDTTTEQNKPEEQAKPPLIQTLTDDVKANREASPPAKRSRTTDGSSRRVTFNPNVQERSLHPVTELPKPVTLKEAADIVVRYLDPFYTQGKFATKELFKSFARYLSHLLAEGESKGKGQVKAEAKALIKKFFSRVQRCESEADWKHLKRPHSWKTTEIKE</sequence>
<dbReference type="SMART" id="SM00490">
    <property type="entry name" value="HELICc"/>
    <property type="match status" value="1"/>
</dbReference>
<evidence type="ECO:0000313" key="29">
    <source>
        <dbReference type="Ensembl" id="ENSATEP00000006203.1"/>
    </source>
</evidence>
<keyword evidence="18" id="KW-0131">Cell cycle</keyword>
<comment type="catalytic activity">
    <reaction evidence="19">
        <text>Couples ATP hydrolysis with the unwinding of duplex DNA by translocating in the 3'-5' direction.</text>
        <dbReference type="EC" id="5.6.2.4"/>
    </reaction>
</comment>
<dbReference type="GO" id="GO:0051301">
    <property type="term" value="P:cell division"/>
    <property type="evidence" value="ECO:0007669"/>
    <property type="project" value="UniProtKB-KW"/>
</dbReference>
<evidence type="ECO:0000256" key="21">
    <source>
        <dbReference type="ARBA" id="ARBA00049360"/>
    </source>
</evidence>
<feature type="region of interest" description="Disordered" evidence="26">
    <location>
        <begin position="442"/>
        <end position="461"/>
    </location>
</feature>
<evidence type="ECO:0000256" key="14">
    <source>
        <dbReference type="ARBA" id="ARBA00023125"/>
    </source>
</evidence>
<feature type="compositionally biased region" description="Polar residues" evidence="26">
    <location>
        <begin position="784"/>
        <end position="793"/>
    </location>
</feature>
<dbReference type="GO" id="GO:0016787">
    <property type="term" value="F:hydrolase activity"/>
    <property type="evidence" value="ECO:0007669"/>
    <property type="project" value="UniProtKB-KW"/>
</dbReference>
<evidence type="ECO:0000256" key="25">
    <source>
        <dbReference type="ARBA" id="ARBA00084014"/>
    </source>
</evidence>
<keyword evidence="12" id="KW-0862">Zinc</keyword>
<dbReference type="GO" id="GO:0005694">
    <property type="term" value="C:chromosome"/>
    <property type="evidence" value="ECO:0007669"/>
    <property type="project" value="InterPro"/>
</dbReference>
<evidence type="ECO:0000256" key="11">
    <source>
        <dbReference type="ARBA" id="ARBA00022806"/>
    </source>
</evidence>
<feature type="compositionally biased region" description="Acidic residues" evidence="26">
    <location>
        <begin position="849"/>
        <end position="858"/>
    </location>
</feature>
<keyword evidence="9" id="KW-0227">DNA damage</keyword>
<comment type="cofactor">
    <cofactor evidence="1">
        <name>Zn(2+)</name>
        <dbReference type="ChEBI" id="CHEBI:29105"/>
    </cofactor>
</comment>
<dbReference type="Pfam" id="PF16124">
    <property type="entry name" value="RecQ_Zn_bind"/>
    <property type="match status" value="1"/>
</dbReference>
<evidence type="ECO:0000256" key="20">
    <source>
        <dbReference type="ARBA" id="ARBA00034808"/>
    </source>
</evidence>
<dbReference type="Pfam" id="PF08236">
    <property type="entry name" value="SRI"/>
    <property type="match status" value="1"/>
</dbReference>
<dbReference type="GO" id="GO:0005524">
    <property type="term" value="F:ATP binding"/>
    <property type="evidence" value="ECO:0007669"/>
    <property type="project" value="UniProtKB-KW"/>
</dbReference>
<dbReference type="SMART" id="SM00487">
    <property type="entry name" value="DEXDc"/>
    <property type="match status" value="1"/>
</dbReference>
<evidence type="ECO:0000256" key="23">
    <source>
        <dbReference type="ARBA" id="ARBA00076757"/>
    </source>
</evidence>
<keyword evidence="4" id="KW-0597">Phosphoprotein</keyword>
<dbReference type="CDD" id="cd18794">
    <property type="entry name" value="SF2_C_RecQ"/>
    <property type="match status" value="1"/>
</dbReference>
<dbReference type="Pfam" id="PF06959">
    <property type="entry name" value="RecQ5"/>
    <property type="match status" value="1"/>
</dbReference>
<dbReference type="GO" id="GO:0005737">
    <property type="term" value="C:cytoplasm"/>
    <property type="evidence" value="ECO:0007669"/>
    <property type="project" value="TreeGrafter"/>
</dbReference>
<dbReference type="AlphaFoldDB" id="A0A3Q1HM98"/>
<dbReference type="InterPro" id="IPR027417">
    <property type="entry name" value="P-loop_NTPase"/>
</dbReference>
<dbReference type="Proteomes" id="UP000265040">
    <property type="component" value="Chromosome 8"/>
</dbReference>
<keyword evidence="8" id="KW-0547">Nucleotide-binding</keyword>
<dbReference type="GO" id="GO:0046872">
    <property type="term" value="F:metal ion binding"/>
    <property type="evidence" value="ECO:0007669"/>
    <property type="project" value="UniProtKB-KW"/>
</dbReference>
<feature type="compositionally biased region" description="Gly residues" evidence="26">
    <location>
        <begin position="682"/>
        <end position="691"/>
    </location>
</feature>
<evidence type="ECO:0000259" key="28">
    <source>
        <dbReference type="PROSITE" id="PS51194"/>
    </source>
</evidence>
<evidence type="ECO:0000256" key="17">
    <source>
        <dbReference type="ARBA" id="ARBA00023242"/>
    </source>
</evidence>
<evidence type="ECO:0000256" key="24">
    <source>
        <dbReference type="ARBA" id="ARBA00078243"/>
    </source>
</evidence>
<dbReference type="GeneTree" id="ENSGT00940000157800"/>
<dbReference type="STRING" id="64144.ENSATEP00000006203"/>
<dbReference type="GeneID" id="113158044"/>
<evidence type="ECO:0000259" key="27">
    <source>
        <dbReference type="PROSITE" id="PS51192"/>
    </source>
</evidence>
<dbReference type="PROSITE" id="PS51192">
    <property type="entry name" value="HELICASE_ATP_BIND_1"/>
    <property type="match status" value="1"/>
</dbReference>
<reference evidence="29" key="1">
    <citation type="submission" date="2021-04" db="EMBL/GenBank/DDBJ databases">
        <authorList>
            <consortium name="Wellcome Sanger Institute Data Sharing"/>
        </authorList>
    </citation>
    <scope>NUCLEOTIDE SEQUENCE [LARGE SCALE GENOMIC DNA]</scope>
</reference>
<keyword evidence="10" id="KW-0378">Hydrolase</keyword>
<evidence type="ECO:0000256" key="8">
    <source>
        <dbReference type="ARBA" id="ARBA00022741"/>
    </source>
</evidence>
<evidence type="ECO:0000256" key="5">
    <source>
        <dbReference type="ARBA" id="ARBA00022618"/>
    </source>
</evidence>
<dbReference type="InterPro" id="IPR001650">
    <property type="entry name" value="Helicase_C-like"/>
</dbReference>
<dbReference type="Pfam" id="PF00270">
    <property type="entry name" value="DEAD"/>
    <property type="match status" value="1"/>
</dbReference>
<keyword evidence="15" id="KW-0234">DNA repair</keyword>
<comment type="subcellular location">
    <subcellularLocation>
        <location evidence="2">Nucleus</location>
        <location evidence="2">Nucleoplasm</location>
    </subcellularLocation>
</comment>
<dbReference type="PROSITE" id="PS51194">
    <property type="entry name" value="HELICASE_CTER"/>
    <property type="match status" value="1"/>
</dbReference>
<gene>
    <name evidence="29" type="primary">RECQL5</name>
</gene>
<feature type="region of interest" description="Disordered" evidence="26">
    <location>
        <begin position="871"/>
        <end position="923"/>
    </location>
</feature>
<dbReference type="EC" id="5.6.2.4" evidence="20"/>
<dbReference type="Pfam" id="PF00271">
    <property type="entry name" value="Helicase_C"/>
    <property type="match status" value="1"/>
</dbReference>
<reference evidence="29" key="3">
    <citation type="submission" date="2025-09" db="UniProtKB">
        <authorList>
            <consortium name="Ensembl"/>
        </authorList>
    </citation>
    <scope>IDENTIFICATION</scope>
</reference>
<evidence type="ECO:0000256" key="12">
    <source>
        <dbReference type="ARBA" id="ARBA00022833"/>
    </source>
</evidence>
<dbReference type="OrthoDB" id="10261556at2759"/>
<dbReference type="InParanoid" id="A0A3Q1HM98"/>
<keyword evidence="14" id="KW-0238">DNA-binding</keyword>
<evidence type="ECO:0000256" key="18">
    <source>
        <dbReference type="ARBA" id="ARBA00023306"/>
    </source>
</evidence>
<evidence type="ECO:0000256" key="1">
    <source>
        <dbReference type="ARBA" id="ARBA00001947"/>
    </source>
</evidence>
<dbReference type="GO" id="GO:0009378">
    <property type="term" value="F:four-way junction helicase activity"/>
    <property type="evidence" value="ECO:0007669"/>
    <property type="project" value="TreeGrafter"/>
</dbReference>
<protein>
    <recommendedName>
        <fullName evidence="22">ATP-dependent DNA helicase Q5</fullName>
        <ecNumber evidence="20">5.6.2.4</ecNumber>
    </recommendedName>
    <alternativeName>
        <fullName evidence="23">DNA 3'-5' helicase RecQ5</fullName>
    </alternativeName>
    <alternativeName>
        <fullName evidence="24">DNA helicase, RecQ-like type 5</fullName>
    </alternativeName>
    <alternativeName>
        <fullName evidence="25">RecQ protein-like 5</fullName>
    </alternativeName>
</protein>
<evidence type="ECO:0000256" key="10">
    <source>
        <dbReference type="ARBA" id="ARBA00022801"/>
    </source>
</evidence>
<keyword evidence="17" id="KW-0539">Nucleus</keyword>
<dbReference type="GO" id="GO:0043138">
    <property type="term" value="F:3'-5' DNA helicase activity"/>
    <property type="evidence" value="ECO:0007669"/>
    <property type="project" value="UniProtKB-EC"/>
</dbReference>
<keyword evidence="30" id="KW-1185">Reference proteome</keyword>
<feature type="region of interest" description="Disordered" evidence="26">
    <location>
        <begin position="600"/>
        <end position="641"/>
    </location>
</feature>
<dbReference type="InterPro" id="IPR004589">
    <property type="entry name" value="DNA_helicase_ATP-dep_RecQ"/>
</dbReference>
<dbReference type="NCBIfam" id="TIGR00614">
    <property type="entry name" value="recQ_fam"/>
    <property type="match status" value="1"/>
</dbReference>
<feature type="region of interest" description="Disordered" evidence="26">
    <location>
        <begin position="761"/>
        <end position="859"/>
    </location>
</feature>
<dbReference type="FunFam" id="3.40.50.300:FF:000444">
    <property type="entry name" value="ATP-dependent DNA helicase"/>
    <property type="match status" value="1"/>
</dbReference>
<feature type="compositionally biased region" description="Basic and acidic residues" evidence="26">
    <location>
        <begin position="505"/>
        <end position="514"/>
    </location>
</feature>
<keyword evidence="7" id="KW-0479">Metal-binding</keyword>
<evidence type="ECO:0000313" key="30">
    <source>
        <dbReference type="Proteomes" id="UP000265040"/>
    </source>
</evidence>
<keyword evidence="16" id="KW-0413">Isomerase</keyword>
<proteinExistence type="inferred from homology"/>
<evidence type="ECO:0000256" key="16">
    <source>
        <dbReference type="ARBA" id="ARBA00023235"/>
    </source>
</evidence>
<evidence type="ECO:0000256" key="6">
    <source>
        <dbReference type="ARBA" id="ARBA00022705"/>
    </source>
</evidence>
<dbReference type="InterPro" id="IPR011545">
    <property type="entry name" value="DEAD/DEAH_box_helicase_dom"/>
</dbReference>
<evidence type="ECO:0000256" key="4">
    <source>
        <dbReference type="ARBA" id="ARBA00022553"/>
    </source>
</evidence>
<dbReference type="Gene3D" id="6.10.250.3140">
    <property type="match status" value="1"/>
</dbReference>
<dbReference type="OMA" id="WSDPGAC"/>
<dbReference type="GO" id="GO:0005654">
    <property type="term" value="C:nucleoplasm"/>
    <property type="evidence" value="ECO:0007669"/>
    <property type="project" value="UniProtKB-SubCell"/>
</dbReference>
<accession>A0A3Q1HM98</accession>
<dbReference type="GO" id="GO:0006260">
    <property type="term" value="P:DNA replication"/>
    <property type="evidence" value="ECO:0007669"/>
    <property type="project" value="UniProtKB-KW"/>
</dbReference>
<keyword evidence="13" id="KW-0067">ATP-binding</keyword>
<comment type="similarity">
    <text evidence="3">Belongs to the helicase family. RecQ subfamily.</text>
</comment>
<dbReference type="GO" id="GO:0045950">
    <property type="term" value="P:negative regulation of mitotic recombination"/>
    <property type="evidence" value="ECO:0007669"/>
    <property type="project" value="Ensembl"/>
</dbReference>
<dbReference type="FunFam" id="3.40.50.300:FF:000614">
    <property type="entry name" value="ATP-dependent DNA helicase"/>
    <property type="match status" value="1"/>
</dbReference>
<feature type="region of interest" description="Disordered" evidence="26">
    <location>
        <begin position="682"/>
        <end position="745"/>
    </location>
</feature>
<dbReference type="GO" id="GO:0003677">
    <property type="term" value="F:DNA binding"/>
    <property type="evidence" value="ECO:0007669"/>
    <property type="project" value="UniProtKB-KW"/>
</dbReference>
<dbReference type="RefSeq" id="XP_026209500.1">
    <property type="nucleotide sequence ID" value="XM_026353715.2"/>
</dbReference>
<keyword evidence="6" id="KW-0235">DNA replication</keyword>
<evidence type="ECO:0000256" key="22">
    <source>
        <dbReference type="ARBA" id="ARBA00074289"/>
    </source>
</evidence>
<feature type="compositionally biased region" description="Basic and acidic residues" evidence="26">
    <location>
        <begin position="761"/>
        <end position="770"/>
    </location>
</feature>
<organism evidence="29 30">
    <name type="scientific">Anabas testudineus</name>
    <name type="common">Climbing perch</name>
    <name type="synonym">Anthias testudineus</name>
    <dbReference type="NCBI Taxonomy" id="64144"/>
    <lineage>
        <taxon>Eukaryota</taxon>
        <taxon>Metazoa</taxon>
        <taxon>Chordata</taxon>
        <taxon>Craniata</taxon>
        <taxon>Vertebrata</taxon>
        <taxon>Euteleostomi</taxon>
        <taxon>Actinopterygii</taxon>
        <taxon>Neopterygii</taxon>
        <taxon>Teleostei</taxon>
        <taxon>Neoteleostei</taxon>
        <taxon>Acanthomorphata</taxon>
        <taxon>Anabantaria</taxon>
        <taxon>Anabantiformes</taxon>
        <taxon>Anabantoidei</taxon>
        <taxon>Anabantidae</taxon>
        <taxon>Anabas</taxon>
    </lineage>
</organism>
<dbReference type="InterPro" id="IPR032284">
    <property type="entry name" value="RecQ_Zn-bd"/>
</dbReference>
<feature type="compositionally biased region" description="Polar residues" evidence="26">
    <location>
        <begin position="910"/>
        <end position="923"/>
    </location>
</feature>
<dbReference type="GO" id="GO:0000724">
    <property type="term" value="P:double-strand break repair via homologous recombination"/>
    <property type="evidence" value="ECO:0007669"/>
    <property type="project" value="TreeGrafter"/>
</dbReference>
<evidence type="ECO:0000256" key="2">
    <source>
        <dbReference type="ARBA" id="ARBA00004642"/>
    </source>
</evidence>
<feature type="compositionally biased region" description="Low complexity" evidence="26">
    <location>
        <begin position="707"/>
        <end position="720"/>
    </location>
</feature>
<dbReference type="Ensembl" id="ENSATET00000006306.3">
    <property type="protein sequence ID" value="ENSATEP00000006203.1"/>
    <property type="gene ID" value="ENSATEG00000004392.3"/>
</dbReference>
<evidence type="ECO:0000256" key="9">
    <source>
        <dbReference type="ARBA" id="ARBA00022763"/>
    </source>
</evidence>
<dbReference type="GO" id="GO:0006355">
    <property type="term" value="P:regulation of DNA-templated transcription"/>
    <property type="evidence" value="ECO:0007669"/>
    <property type="project" value="InterPro"/>
</dbReference>
<dbReference type="InterPro" id="IPR014001">
    <property type="entry name" value="Helicase_ATP-bd"/>
</dbReference>
<reference evidence="29" key="2">
    <citation type="submission" date="2025-08" db="UniProtKB">
        <authorList>
            <consortium name="Ensembl"/>
        </authorList>
    </citation>
    <scope>IDENTIFICATION</scope>
</reference>
<feature type="compositionally biased region" description="Basic and acidic residues" evidence="26">
    <location>
        <begin position="606"/>
        <end position="626"/>
    </location>
</feature>
<feature type="domain" description="Helicase ATP-binding" evidence="27">
    <location>
        <begin position="28"/>
        <end position="202"/>
    </location>
</feature>
<feature type="compositionally biased region" description="Basic and acidic residues" evidence="26">
    <location>
        <begin position="694"/>
        <end position="705"/>
    </location>
</feature>
<keyword evidence="5" id="KW-0132">Cell division</keyword>
<dbReference type="Gene3D" id="6.10.250.2460">
    <property type="match status" value="1"/>
</dbReference>
<dbReference type="InterPro" id="IPR013257">
    <property type="entry name" value="SRI"/>
</dbReference>
<dbReference type="FunCoup" id="A0A3Q1HM98">
    <property type="interactions" value="1417"/>
</dbReference>
<evidence type="ECO:0000256" key="26">
    <source>
        <dbReference type="SAM" id="MobiDB-lite"/>
    </source>
</evidence>
<evidence type="ECO:0000256" key="15">
    <source>
        <dbReference type="ARBA" id="ARBA00023204"/>
    </source>
</evidence>
<feature type="domain" description="Helicase C-terminal" evidence="28">
    <location>
        <begin position="233"/>
        <end position="389"/>
    </location>
</feature>
<evidence type="ECO:0000256" key="3">
    <source>
        <dbReference type="ARBA" id="ARBA00005446"/>
    </source>
</evidence>
<evidence type="ECO:0000256" key="7">
    <source>
        <dbReference type="ARBA" id="ARBA00022723"/>
    </source>
</evidence>